<feature type="signal peptide" evidence="1">
    <location>
        <begin position="1"/>
        <end position="19"/>
    </location>
</feature>
<gene>
    <name evidence="3" type="ORF">GSTENG00006476001</name>
</gene>
<keyword evidence="5" id="KW-1185">Reference proteome</keyword>
<dbReference type="Ensembl" id="ENSTNIT00000006740.1">
    <property type="protein sequence ID" value="ENSTNIP00000006589.1"/>
    <property type="gene ID" value="ENSTNIG00000003980.1"/>
</dbReference>
<dbReference type="KEGG" id="tng:GSTEN00006476G001"/>
<dbReference type="EMBL" id="CAAE01008929">
    <property type="protein sequence ID" value="CAF91629.1"/>
    <property type="molecule type" value="Genomic_DNA"/>
</dbReference>
<feature type="domain" description="Snake toxin/toxin-like" evidence="2">
    <location>
        <begin position="20"/>
        <end position="78"/>
    </location>
</feature>
<dbReference type="OrthoDB" id="9449056at2759"/>
<dbReference type="SUPFAM" id="SSF57302">
    <property type="entry name" value="Snake toxin-like"/>
    <property type="match status" value="1"/>
</dbReference>
<keyword evidence="1" id="KW-0732">Signal</keyword>
<dbReference type="InterPro" id="IPR035076">
    <property type="entry name" value="Toxin/TOLIP"/>
</dbReference>
<dbReference type="OMA" id="RTCEANC"/>
<dbReference type="InterPro" id="IPR045860">
    <property type="entry name" value="Snake_toxin-like_sf"/>
</dbReference>
<feature type="chain" id="PRO_5014105209" evidence="1">
    <location>
        <begin position="20"/>
        <end position="78"/>
    </location>
</feature>
<proteinExistence type="predicted"/>
<accession>Q4T653</accession>
<evidence type="ECO:0000259" key="2">
    <source>
        <dbReference type="Pfam" id="PF00087"/>
    </source>
</evidence>
<name>Q4T653_TETNG</name>
<reference evidence="4" key="3">
    <citation type="submission" date="2025-05" db="UniProtKB">
        <authorList>
            <consortium name="Ensembl"/>
        </authorList>
    </citation>
    <scope>IDENTIFICATION</scope>
</reference>
<evidence type="ECO:0000313" key="3">
    <source>
        <dbReference type="EMBL" id="CAF91629.1"/>
    </source>
</evidence>
<evidence type="ECO:0000313" key="5">
    <source>
        <dbReference type="Proteomes" id="UP000007303"/>
    </source>
</evidence>
<protein>
    <submittedName>
        <fullName evidence="3">(spotted green pufferfish) hypothetical protein</fullName>
    </submittedName>
</protein>
<reference evidence="3" key="2">
    <citation type="submission" date="2004-02" db="EMBL/GenBank/DDBJ databases">
        <authorList>
            <consortium name="Genoscope"/>
            <consortium name="Whitehead Institute Centre for Genome Research"/>
        </authorList>
    </citation>
    <scope>NUCLEOTIDE SEQUENCE</scope>
</reference>
<dbReference type="Proteomes" id="UP000007303">
    <property type="component" value="Unassembled WGS sequence"/>
</dbReference>
<dbReference type="AlphaFoldDB" id="Q4T653"/>
<dbReference type="Pfam" id="PF00087">
    <property type="entry name" value="Toxin_TOLIP"/>
    <property type="match status" value="1"/>
</dbReference>
<evidence type="ECO:0000256" key="1">
    <source>
        <dbReference type="SAM" id="SignalP"/>
    </source>
</evidence>
<sequence>MKLVLLTLLLLVCTSQVLTLTCYVCTNENDKVCATELECPKSSNYCVTVESEGEISSRTCEANCPSGPYTTCCNEDLC</sequence>
<dbReference type="HOGENOM" id="CLU_2621446_0_0_1"/>
<reference evidence="3 5" key="1">
    <citation type="journal article" date="2004" name="Nature">
        <title>Genome duplication in the teleost fish Tetraodon nigroviridis reveals the early vertebrate proto-karyotype.</title>
        <authorList>
            <person name="Jaillon O."/>
            <person name="Aury J.-M."/>
            <person name="Brunet F."/>
            <person name="Petit J.-L."/>
            <person name="Stange-Thomann N."/>
            <person name="Mauceli E."/>
            <person name="Bouneau L."/>
            <person name="Fischer C."/>
            <person name="Ozouf-Costaz C."/>
            <person name="Bernot A."/>
            <person name="Nicaud S."/>
            <person name="Jaffe D."/>
            <person name="Fisher S."/>
            <person name="Lutfalla G."/>
            <person name="Dossat C."/>
            <person name="Segurens B."/>
            <person name="Dasilva C."/>
            <person name="Salanoubat M."/>
            <person name="Levy M."/>
            <person name="Boudet N."/>
            <person name="Castellano S."/>
            <person name="Anthouard V."/>
            <person name="Jubin C."/>
            <person name="Castelli V."/>
            <person name="Katinka M."/>
            <person name="Vacherie B."/>
            <person name="Biemont C."/>
            <person name="Skalli Z."/>
            <person name="Cattolico L."/>
            <person name="Poulain J."/>
            <person name="De Berardinis V."/>
            <person name="Cruaud C."/>
            <person name="Duprat S."/>
            <person name="Brottier P."/>
            <person name="Coutanceau J.-P."/>
            <person name="Gouzy J."/>
            <person name="Parra G."/>
            <person name="Lardier G."/>
            <person name="Chapple C."/>
            <person name="McKernan K.J."/>
            <person name="McEwan P."/>
            <person name="Bosak S."/>
            <person name="Kellis M."/>
            <person name="Volff J.-N."/>
            <person name="Guigo R."/>
            <person name="Zody M.C."/>
            <person name="Mesirov J."/>
            <person name="Lindblad-Toh K."/>
            <person name="Birren B."/>
            <person name="Nusbaum C."/>
            <person name="Kahn D."/>
            <person name="Robinson-Rechavi M."/>
            <person name="Laudet V."/>
            <person name="Schachter V."/>
            <person name="Quetier F."/>
            <person name="Saurin W."/>
            <person name="Scarpelli C."/>
            <person name="Wincker P."/>
            <person name="Lander E.S."/>
            <person name="Weissenbach J."/>
            <person name="Roest Crollius H."/>
        </authorList>
    </citation>
    <scope>NUCLEOTIDE SEQUENCE [LARGE SCALE GENOMIC DNA]</scope>
</reference>
<evidence type="ECO:0000313" key="4">
    <source>
        <dbReference type="Ensembl" id="ENSTNIP00000006589.1"/>
    </source>
</evidence>
<organism evidence="3">
    <name type="scientific">Tetraodon nigroviridis</name>
    <name type="common">Spotted green pufferfish</name>
    <name type="synonym">Chelonodon nigroviridis</name>
    <dbReference type="NCBI Taxonomy" id="99883"/>
    <lineage>
        <taxon>Eukaryota</taxon>
        <taxon>Metazoa</taxon>
        <taxon>Chordata</taxon>
        <taxon>Craniata</taxon>
        <taxon>Vertebrata</taxon>
        <taxon>Euteleostomi</taxon>
        <taxon>Actinopterygii</taxon>
        <taxon>Neopterygii</taxon>
        <taxon>Teleostei</taxon>
        <taxon>Neoteleostei</taxon>
        <taxon>Acanthomorphata</taxon>
        <taxon>Eupercaria</taxon>
        <taxon>Tetraodontiformes</taxon>
        <taxon>Tetradontoidea</taxon>
        <taxon>Tetraodontidae</taxon>
        <taxon>Tetraodon</taxon>
    </lineage>
</organism>